<dbReference type="RefSeq" id="WP_071315423.1">
    <property type="nucleotide sequence ID" value="NZ_CP063356.2"/>
</dbReference>
<reference evidence="8 9" key="2">
    <citation type="journal article" date="2017" name="Genome Announc.">
        <title>Draft Genome Sequences of Four Alkaliphilic Bacteria Belonging to the Anaerobacillus Genus.</title>
        <authorList>
            <person name="Bassil N.M."/>
            <person name="Lloyd J.R."/>
        </authorList>
    </citation>
    <scope>NUCLEOTIDE SEQUENCE [LARGE SCALE GENOMIC DNA]</scope>
    <source>
        <strain evidence="8 9">NB2006</strain>
    </source>
</reference>
<dbReference type="KEGG" id="aia:AWH56_009325"/>
<evidence type="ECO:0000313" key="8">
    <source>
        <dbReference type="EMBL" id="QOY37761.1"/>
    </source>
</evidence>
<evidence type="ECO:0000256" key="5">
    <source>
        <dbReference type="ARBA" id="ARBA00023136"/>
    </source>
</evidence>
<feature type="transmembrane region" description="Helical" evidence="6">
    <location>
        <begin position="170"/>
        <end position="189"/>
    </location>
</feature>
<organism evidence="7 9">
    <name type="scientific">Anaerobacillus isosaccharinicus</name>
    <dbReference type="NCBI Taxonomy" id="1532552"/>
    <lineage>
        <taxon>Bacteria</taxon>
        <taxon>Bacillati</taxon>
        <taxon>Bacillota</taxon>
        <taxon>Bacilli</taxon>
        <taxon>Bacillales</taxon>
        <taxon>Bacillaceae</taxon>
        <taxon>Anaerobacillus</taxon>
    </lineage>
</organism>
<feature type="transmembrane region" description="Helical" evidence="6">
    <location>
        <begin position="100"/>
        <end position="123"/>
    </location>
</feature>
<keyword evidence="5 6" id="KW-0472">Membrane</keyword>
<feature type="transmembrane region" description="Helical" evidence="6">
    <location>
        <begin position="144"/>
        <end position="164"/>
    </location>
</feature>
<keyword evidence="3 6" id="KW-0812">Transmembrane</keyword>
<proteinExistence type="predicted"/>
<evidence type="ECO:0000256" key="6">
    <source>
        <dbReference type="SAM" id="Phobius"/>
    </source>
</evidence>
<reference evidence="8 9" key="3">
    <citation type="journal article" date="2019" name="Int. J. Syst. Evol. Microbiol.">
        <title>Anaerobacillus isosaccharinicus sp. nov., an alkaliphilic bacterium which degrades isosaccharinic acid.</title>
        <authorList>
            <person name="Bassil N.M."/>
            <person name="Lloyd J.R."/>
        </authorList>
    </citation>
    <scope>NUCLEOTIDE SEQUENCE [LARGE SCALE GENOMIC DNA]</scope>
    <source>
        <strain evidence="8 9">NB2006</strain>
    </source>
</reference>
<dbReference type="PANTHER" id="PTHR33545:SF5">
    <property type="entry name" value="UPF0750 MEMBRANE PROTEIN YITT"/>
    <property type="match status" value="1"/>
</dbReference>
<dbReference type="EMBL" id="CP063356">
    <property type="protein sequence ID" value="QOY37761.1"/>
    <property type="molecule type" value="Genomic_DNA"/>
</dbReference>
<keyword evidence="4 6" id="KW-1133">Transmembrane helix</keyword>
<keyword evidence="2" id="KW-1003">Cell membrane</keyword>
<dbReference type="InterPro" id="IPR051461">
    <property type="entry name" value="UPF0750_membrane"/>
</dbReference>
<feature type="transmembrane region" description="Helical" evidence="6">
    <location>
        <begin position="76"/>
        <end position="94"/>
    </location>
</feature>
<evidence type="ECO:0000313" key="7">
    <source>
        <dbReference type="EMBL" id="OIJ23516.1"/>
    </source>
</evidence>
<comment type="subcellular location">
    <subcellularLocation>
        <location evidence="1">Cell membrane</location>
        <topology evidence="1">Multi-pass membrane protein</topology>
    </subcellularLocation>
</comment>
<evidence type="ECO:0000313" key="9">
    <source>
        <dbReference type="Proteomes" id="UP000180175"/>
    </source>
</evidence>
<feature type="transmembrane region" description="Helical" evidence="6">
    <location>
        <begin position="7"/>
        <end position="30"/>
    </location>
</feature>
<dbReference type="Pfam" id="PF02588">
    <property type="entry name" value="YitT_membrane"/>
    <property type="match status" value="1"/>
</dbReference>
<dbReference type="PANTHER" id="PTHR33545">
    <property type="entry name" value="UPF0750 MEMBRANE PROTEIN YITT-RELATED"/>
    <property type="match status" value="1"/>
</dbReference>
<dbReference type="AlphaFoldDB" id="A0A1S2MG06"/>
<dbReference type="InterPro" id="IPR003740">
    <property type="entry name" value="YitT"/>
</dbReference>
<evidence type="ECO:0000256" key="1">
    <source>
        <dbReference type="ARBA" id="ARBA00004651"/>
    </source>
</evidence>
<dbReference type="GO" id="GO:0005886">
    <property type="term" value="C:plasma membrane"/>
    <property type="evidence" value="ECO:0007669"/>
    <property type="project" value="UniProtKB-SubCell"/>
</dbReference>
<dbReference type="Proteomes" id="UP000180175">
    <property type="component" value="Chromosome"/>
</dbReference>
<reference evidence="8" key="4">
    <citation type="submission" date="2020-10" db="EMBL/GenBank/DDBJ databases">
        <authorList>
            <person name="Bassil N.M."/>
            <person name="Lloyd J.R."/>
        </authorList>
    </citation>
    <scope>NUCLEOTIDE SEQUENCE</scope>
    <source>
        <strain evidence="8">NB2006</strain>
    </source>
</reference>
<protein>
    <submittedName>
        <fullName evidence="8">YitT family protein</fullName>
    </submittedName>
</protein>
<sequence length="192" mass="21078">MLYRKKLLAILAGSFIISLGINNFFVPFHILDGGMIGLGLILHYLYEINVGVAILLLSIPIYCGAWFWYREFFYNSIIGFVISALFIDLFQWLTFTVDDLSPLIAAIIGGTLLGVGVGIMFLYDISTGGLDLLAQMIADFFKMNVGIFIFIIDLIVVFAGISVITFDEMILSTIAVAATGVATTAIVILKDR</sequence>
<evidence type="ECO:0000256" key="2">
    <source>
        <dbReference type="ARBA" id="ARBA00022475"/>
    </source>
</evidence>
<dbReference type="OrthoDB" id="2602718at2"/>
<reference evidence="7 9" key="1">
    <citation type="submission" date="2016-10" db="EMBL/GenBank/DDBJ databases">
        <title>Draft genome sequences of four alkaliphilic bacteria belonging to the Anaerobacillus genus.</title>
        <authorList>
            <person name="Bassil N.M."/>
            <person name="Lloyd J.R."/>
        </authorList>
    </citation>
    <scope>NUCLEOTIDE SEQUENCE [LARGE SCALE GENOMIC DNA]</scope>
    <source>
        <strain evidence="7 9">NB2006</strain>
    </source>
</reference>
<keyword evidence="9" id="KW-1185">Reference proteome</keyword>
<accession>A0A1S2MG06</accession>
<name>A0A1S2MG06_9BACI</name>
<evidence type="ECO:0000256" key="3">
    <source>
        <dbReference type="ARBA" id="ARBA00022692"/>
    </source>
</evidence>
<feature type="transmembrane region" description="Helical" evidence="6">
    <location>
        <begin position="50"/>
        <end position="69"/>
    </location>
</feature>
<evidence type="ECO:0000256" key="4">
    <source>
        <dbReference type="ARBA" id="ARBA00022989"/>
    </source>
</evidence>
<gene>
    <name evidence="8" type="ORF">AWH56_009325</name>
    <name evidence="7" type="ORF">AWH56_01205</name>
</gene>
<dbReference type="EMBL" id="LQXD01000001">
    <property type="protein sequence ID" value="OIJ23516.1"/>
    <property type="molecule type" value="Genomic_DNA"/>
</dbReference>